<organism evidence="2 3">
    <name type="scientific">Schizophyllum amplum</name>
    <dbReference type="NCBI Taxonomy" id="97359"/>
    <lineage>
        <taxon>Eukaryota</taxon>
        <taxon>Fungi</taxon>
        <taxon>Dikarya</taxon>
        <taxon>Basidiomycota</taxon>
        <taxon>Agaricomycotina</taxon>
        <taxon>Agaricomycetes</taxon>
        <taxon>Agaricomycetidae</taxon>
        <taxon>Agaricales</taxon>
        <taxon>Schizophyllaceae</taxon>
        <taxon>Schizophyllum</taxon>
    </lineage>
</organism>
<name>A0A550CUF9_9AGAR</name>
<keyword evidence="3" id="KW-1185">Reference proteome</keyword>
<reference evidence="2 3" key="1">
    <citation type="journal article" date="2019" name="New Phytol.">
        <title>Comparative genomics reveals unique wood-decay strategies and fruiting body development in the Schizophyllaceae.</title>
        <authorList>
            <person name="Almasi E."/>
            <person name="Sahu N."/>
            <person name="Krizsan K."/>
            <person name="Balint B."/>
            <person name="Kovacs G.M."/>
            <person name="Kiss B."/>
            <person name="Cseklye J."/>
            <person name="Drula E."/>
            <person name="Henrissat B."/>
            <person name="Nagy I."/>
            <person name="Chovatia M."/>
            <person name="Adam C."/>
            <person name="LaButti K."/>
            <person name="Lipzen A."/>
            <person name="Riley R."/>
            <person name="Grigoriev I.V."/>
            <person name="Nagy L.G."/>
        </authorList>
    </citation>
    <scope>NUCLEOTIDE SEQUENCE [LARGE SCALE GENOMIC DNA]</scope>
    <source>
        <strain evidence="2 3">NL-1724</strain>
    </source>
</reference>
<feature type="compositionally biased region" description="Polar residues" evidence="1">
    <location>
        <begin position="454"/>
        <end position="463"/>
    </location>
</feature>
<feature type="region of interest" description="Disordered" evidence="1">
    <location>
        <begin position="597"/>
        <end position="688"/>
    </location>
</feature>
<feature type="compositionally biased region" description="Low complexity" evidence="1">
    <location>
        <begin position="327"/>
        <end position="362"/>
    </location>
</feature>
<feature type="region of interest" description="Disordered" evidence="1">
    <location>
        <begin position="125"/>
        <end position="584"/>
    </location>
</feature>
<sequence length="688" mass="73221">MGVDRPITEFFQPLKENKRGKKRQRAQDKSDDEAPDAKVPRNTRSASKSGVVLRSSVSGNKIGSSDRSSASGSGTNDVVLIGPPSSVSPPTQRLGTNRSKPLLGDGEMVFSTPVASKITSLGTISALQTPPLTGQAREKRTTTEIPAAGPTKHPSTRHALPTPITLPRRRNERANAPEPATSLQDPPSSPLSSISDATFPFDVPDNVVPSSQPVQDLGSSPPKRSLCPKPDSDVFKAPRTPVSRRCWDDAIPSSQSPSALEEDDSVGTSQSQERYPLLTWESRQSPVKVSPVKKPVWRSTESIAKPLSQLSGGEVASSVADEDPLYQQLLSASQQHPPSSPPKLNSSPQRLLSSPQRLNSSPPRSPPSRPLSQYTETVPGTYDDWGSYPAGPSRVSTGPPRAESLGPPRSPPSRPLSQYTETVPGTYDDWGNYPAGPSRSPELSRASLEPGPSRASTQLSETIPGTYDNWGDLPASPTKQTRDSHAGQTQDGPAQSTQMSPTQPGTYDNWTLSSPPSTQPDPAPLIRSDLAPSTSLGPVPSTPLSPAPSTQLSPTQPGTYDNWGKDGNDEDDVPGAADVTLRTEHITLHTRVETVTLRGRTQDKDGGSTEVAFNSLTRTTAPAVDMNQRKAAKPANSDVKSAGNAGQPVYDPSQAEVEDMLSSDPSESLSMYAGEGSFPDDFPESLKV</sequence>
<feature type="compositionally biased region" description="Polar residues" evidence="1">
    <location>
        <begin position="88"/>
        <end position="99"/>
    </location>
</feature>
<feature type="compositionally biased region" description="Low complexity" evidence="1">
    <location>
        <begin position="285"/>
        <end position="294"/>
    </location>
</feature>
<protein>
    <submittedName>
        <fullName evidence="2">Uncharacterized protein</fullName>
    </submittedName>
</protein>
<feature type="compositionally biased region" description="Polar residues" evidence="1">
    <location>
        <begin position="208"/>
        <end position="218"/>
    </location>
</feature>
<dbReference type="EMBL" id="VDMD01000002">
    <property type="protein sequence ID" value="TRM68426.1"/>
    <property type="molecule type" value="Genomic_DNA"/>
</dbReference>
<feature type="region of interest" description="Disordered" evidence="1">
    <location>
        <begin position="1"/>
        <end position="105"/>
    </location>
</feature>
<comment type="caution">
    <text evidence="2">The sequence shown here is derived from an EMBL/GenBank/DDBJ whole genome shotgun (WGS) entry which is preliminary data.</text>
</comment>
<evidence type="ECO:0000256" key="1">
    <source>
        <dbReference type="SAM" id="MobiDB-lite"/>
    </source>
</evidence>
<feature type="compositionally biased region" description="Polar residues" evidence="1">
    <location>
        <begin position="486"/>
        <end position="516"/>
    </location>
</feature>
<dbReference type="AlphaFoldDB" id="A0A550CUF9"/>
<feature type="compositionally biased region" description="Low complexity" evidence="1">
    <location>
        <begin position="63"/>
        <end position="74"/>
    </location>
</feature>
<proteinExistence type="predicted"/>
<evidence type="ECO:0000313" key="2">
    <source>
        <dbReference type="EMBL" id="TRM68426.1"/>
    </source>
</evidence>
<accession>A0A550CUF9</accession>
<evidence type="ECO:0000313" key="3">
    <source>
        <dbReference type="Proteomes" id="UP000320762"/>
    </source>
</evidence>
<feature type="compositionally biased region" description="Low complexity" evidence="1">
    <location>
        <begin position="182"/>
        <end position="196"/>
    </location>
</feature>
<feature type="compositionally biased region" description="Polar residues" evidence="1">
    <location>
        <begin position="611"/>
        <end position="620"/>
    </location>
</feature>
<dbReference type="OrthoDB" id="10492497at2759"/>
<dbReference type="Proteomes" id="UP000320762">
    <property type="component" value="Unassembled WGS sequence"/>
</dbReference>
<feature type="compositionally biased region" description="Polar residues" evidence="1">
    <location>
        <begin position="547"/>
        <end position="559"/>
    </location>
</feature>
<gene>
    <name evidence="2" type="ORF">BD626DRAFT_481707</name>
</gene>